<evidence type="ECO:0000313" key="4">
    <source>
        <dbReference type="Proteomes" id="UP001576774"/>
    </source>
</evidence>
<protein>
    <submittedName>
        <fullName evidence="3">GGDEF domain-containing protein</fullName>
    </submittedName>
</protein>
<keyword evidence="1" id="KW-0472">Membrane</keyword>
<reference evidence="3 4" key="1">
    <citation type="submission" date="2024-09" db="EMBL/GenBank/DDBJ databases">
        <title>Floridaenema gen nov. (Aerosakkonemataceae, Aerosakkonematales ord. nov., Cyanobacteria) from benthic tropical and subtropical fresh waters, with the description of four new species.</title>
        <authorList>
            <person name="Moretto J.A."/>
            <person name="Berthold D.E."/>
            <person name="Lefler F.W."/>
            <person name="Huang I.-S."/>
            <person name="Laughinghouse H. IV."/>
        </authorList>
    </citation>
    <scope>NUCLEOTIDE SEQUENCE [LARGE SCALE GENOMIC DNA]</scope>
    <source>
        <strain evidence="3 4">BLCC-F46</strain>
    </source>
</reference>
<dbReference type="PROSITE" id="PS50887">
    <property type="entry name" value="GGDEF"/>
    <property type="match status" value="1"/>
</dbReference>
<dbReference type="PANTHER" id="PTHR45138">
    <property type="entry name" value="REGULATORY COMPONENTS OF SENSORY TRANSDUCTION SYSTEM"/>
    <property type="match status" value="1"/>
</dbReference>
<feature type="domain" description="GGDEF" evidence="2">
    <location>
        <begin position="259"/>
        <end position="392"/>
    </location>
</feature>
<dbReference type="InterPro" id="IPR043128">
    <property type="entry name" value="Rev_trsase/Diguanyl_cyclase"/>
</dbReference>
<dbReference type="InterPro" id="IPR029787">
    <property type="entry name" value="Nucleotide_cyclase"/>
</dbReference>
<keyword evidence="4" id="KW-1185">Reference proteome</keyword>
<dbReference type="CDD" id="cd01949">
    <property type="entry name" value="GGDEF"/>
    <property type="match status" value="1"/>
</dbReference>
<dbReference type="Proteomes" id="UP001576774">
    <property type="component" value="Unassembled WGS sequence"/>
</dbReference>
<evidence type="ECO:0000256" key="1">
    <source>
        <dbReference type="SAM" id="Phobius"/>
    </source>
</evidence>
<dbReference type="SMART" id="SM00267">
    <property type="entry name" value="GGDEF"/>
    <property type="match status" value="1"/>
</dbReference>
<keyword evidence="1" id="KW-0812">Transmembrane</keyword>
<dbReference type="RefSeq" id="WP_413271368.1">
    <property type="nucleotide sequence ID" value="NZ_JBHFNQ010000118.1"/>
</dbReference>
<keyword evidence="1" id="KW-1133">Transmembrane helix</keyword>
<dbReference type="PANTHER" id="PTHR45138:SF9">
    <property type="entry name" value="DIGUANYLATE CYCLASE DGCM-RELATED"/>
    <property type="match status" value="1"/>
</dbReference>
<gene>
    <name evidence="3" type="ORF">ACE1CC_15675</name>
</gene>
<dbReference type="Pfam" id="PF00990">
    <property type="entry name" value="GGDEF"/>
    <property type="match status" value="1"/>
</dbReference>
<sequence>MEKALMNLDIRTILFLGAVLLSLQIIPLVLLFVLTNQYKGINHWLVGHTLVSLGYFLLVFRGAISDFFSIIIANILITAGYSFSLQGISCFTEQKFPRYWILALNSIFWGIHFHFTYIIHSLSLRIINISWISFIISVFSASQLLNNRDKRLLISSRFTAIIFLLHSSLTLARIIITVNHELPNSLFALNLDGFQVFYFMACFINSFLITTGFITMVCQRLYQDLNTLAECDFLTNTLNRRAIEHQMDREIAYCQRENRKIALILLDIDRFKSINDNYGHDSGDLVLQHFTQTLNFIIRQEDLLGRWGGEEFLIVSRVDSVEDAVVLAERLRSAIQNEKVIVHHTIITYTVSLGVAVYGVHGQTKQELIIAADRALYHAKNSGRNQVAIAQHYH</sequence>
<dbReference type="NCBIfam" id="TIGR00254">
    <property type="entry name" value="GGDEF"/>
    <property type="match status" value="1"/>
</dbReference>
<dbReference type="Gene3D" id="3.30.70.270">
    <property type="match status" value="1"/>
</dbReference>
<feature type="transmembrane region" description="Helical" evidence="1">
    <location>
        <begin position="12"/>
        <end position="34"/>
    </location>
</feature>
<comment type="caution">
    <text evidence="3">The sequence shown here is derived from an EMBL/GenBank/DDBJ whole genome shotgun (WGS) entry which is preliminary data.</text>
</comment>
<feature type="transmembrane region" description="Helical" evidence="1">
    <location>
        <begin position="67"/>
        <end position="88"/>
    </location>
</feature>
<dbReference type="SUPFAM" id="SSF55073">
    <property type="entry name" value="Nucleotide cyclase"/>
    <property type="match status" value="1"/>
</dbReference>
<dbReference type="InterPro" id="IPR000160">
    <property type="entry name" value="GGDEF_dom"/>
</dbReference>
<feature type="transmembrane region" description="Helical" evidence="1">
    <location>
        <begin position="196"/>
        <end position="218"/>
    </location>
</feature>
<organism evidence="3 4">
    <name type="scientific">Floridaenema aerugineum BLCC-F46</name>
    <dbReference type="NCBI Taxonomy" id="3153654"/>
    <lineage>
        <taxon>Bacteria</taxon>
        <taxon>Bacillati</taxon>
        <taxon>Cyanobacteriota</taxon>
        <taxon>Cyanophyceae</taxon>
        <taxon>Oscillatoriophycideae</taxon>
        <taxon>Aerosakkonematales</taxon>
        <taxon>Aerosakkonemataceae</taxon>
        <taxon>Floridanema</taxon>
        <taxon>Floridanema aerugineum</taxon>
    </lineage>
</organism>
<evidence type="ECO:0000313" key="3">
    <source>
        <dbReference type="EMBL" id="MFB2878291.1"/>
    </source>
</evidence>
<feature type="transmembrane region" description="Helical" evidence="1">
    <location>
        <begin position="100"/>
        <end position="120"/>
    </location>
</feature>
<evidence type="ECO:0000259" key="2">
    <source>
        <dbReference type="PROSITE" id="PS50887"/>
    </source>
</evidence>
<name>A0ABV4X7M7_9CYAN</name>
<feature type="transmembrane region" description="Helical" evidence="1">
    <location>
        <begin position="126"/>
        <end position="146"/>
    </location>
</feature>
<accession>A0ABV4X7M7</accession>
<dbReference type="EMBL" id="JBHFNQ010000118">
    <property type="protein sequence ID" value="MFB2878291.1"/>
    <property type="molecule type" value="Genomic_DNA"/>
</dbReference>
<feature type="transmembrane region" description="Helical" evidence="1">
    <location>
        <begin position="158"/>
        <end position="176"/>
    </location>
</feature>
<proteinExistence type="predicted"/>
<dbReference type="InterPro" id="IPR050469">
    <property type="entry name" value="Diguanylate_Cyclase"/>
</dbReference>